<reference evidence="1" key="1">
    <citation type="submission" date="2020-11" db="EMBL/GenBank/DDBJ databases">
        <authorList>
            <person name="Tran Van P."/>
        </authorList>
    </citation>
    <scope>NUCLEOTIDE SEQUENCE</scope>
</reference>
<organism evidence="1">
    <name type="scientific">Timema monikensis</name>
    <dbReference type="NCBI Taxonomy" id="170555"/>
    <lineage>
        <taxon>Eukaryota</taxon>
        <taxon>Metazoa</taxon>
        <taxon>Ecdysozoa</taxon>
        <taxon>Arthropoda</taxon>
        <taxon>Hexapoda</taxon>
        <taxon>Insecta</taxon>
        <taxon>Pterygota</taxon>
        <taxon>Neoptera</taxon>
        <taxon>Polyneoptera</taxon>
        <taxon>Phasmatodea</taxon>
        <taxon>Timematodea</taxon>
        <taxon>Timematoidea</taxon>
        <taxon>Timematidae</taxon>
        <taxon>Timema</taxon>
    </lineage>
</organism>
<accession>A0A7R9E146</accession>
<dbReference type="EMBL" id="OB792779">
    <property type="protein sequence ID" value="CAD7424361.1"/>
    <property type="molecule type" value="Genomic_DNA"/>
</dbReference>
<gene>
    <name evidence="1" type="ORF">TMSB3V08_LOCUS1312</name>
</gene>
<dbReference type="AlphaFoldDB" id="A0A7R9E146"/>
<sequence length="140" mass="15890">MTDYAVNNIDQYGDGYMEPEEEWEREGLLDPAWEKQQKKTCKSGNQSLNTAQLLKERLHPWALLIWIMDRLHCDNLDTGLVTYSIHFDTGNKDSILSDIKILHDVSPQASSTDQEATAVSDDRVNICGVVWSAQLALRPI</sequence>
<protein>
    <submittedName>
        <fullName evidence="1">Uncharacterized protein</fullName>
    </submittedName>
</protein>
<evidence type="ECO:0000313" key="1">
    <source>
        <dbReference type="EMBL" id="CAD7424361.1"/>
    </source>
</evidence>
<name>A0A7R9E146_9NEOP</name>
<proteinExistence type="predicted"/>